<evidence type="ECO:0000256" key="5">
    <source>
        <dbReference type="ARBA" id="ARBA00022525"/>
    </source>
</evidence>
<dbReference type="Pfam" id="PF06429">
    <property type="entry name" value="Flg_bbr_C"/>
    <property type="match status" value="1"/>
</dbReference>
<dbReference type="AlphaFoldDB" id="A0A1G7KC35"/>
<organism evidence="10 11">
    <name type="scientific">Limimaricola pyoseonensis</name>
    <dbReference type="NCBI Taxonomy" id="521013"/>
    <lineage>
        <taxon>Bacteria</taxon>
        <taxon>Pseudomonadati</taxon>
        <taxon>Pseudomonadota</taxon>
        <taxon>Alphaproteobacteria</taxon>
        <taxon>Rhodobacterales</taxon>
        <taxon>Paracoccaceae</taxon>
        <taxon>Limimaricola</taxon>
    </lineage>
</organism>
<keyword evidence="11" id="KW-1185">Reference proteome</keyword>
<dbReference type="InterPro" id="IPR002371">
    <property type="entry name" value="FlgK"/>
</dbReference>
<dbReference type="GO" id="GO:0044780">
    <property type="term" value="P:bacterial-type flagellum assembly"/>
    <property type="evidence" value="ECO:0007669"/>
    <property type="project" value="InterPro"/>
</dbReference>
<dbReference type="PANTHER" id="PTHR30033:SF2">
    <property type="entry name" value="FLAGELLAR HOOK PROTEIN"/>
    <property type="match status" value="1"/>
</dbReference>
<evidence type="ECO:0000256" key="6">
    <source>
        <dbReference type="ARBA" id="ARBA00023143"/>
    </source>
</evidence>
<dbReference type="GO" id="GO:0005576">
    <property type="term" value="C:extracellular region"/>
    <property type="evidence" value="ECO:0007669"/>
    <property type="project" value="UniProtKB-SubCell"/>
</dbReference>
<accession>A0A1G7KC35</accession>
<evidence type="ECO:0000313" key="11">
    <source>
        <dbReference type="Proteomes" id="UP000198922"/>
    </source>
</evidence>
<keyword evidence="10" id="KW-0282">Flagellum</keyword>
<dbReference type="InterPro" id="IPR010930">
    <property type="entry name" value="Flg_bb/hook_C_dom"/>
</dbReference>
<keyword evidence="6 7" id="KW-0975">Bacterial flagellum</keyword>
<dbReference type="STRING" id="521013.SAMN04488567_0153"/>
<keyword evidence="5 7" id="KW-0964">Secreted</keyword>
<comment type="similarity">
    <text evidence="3 7">Belongs to the flagella basal body rod proteins family.</text>
</comment>
<dbReference type="RefSeq" id="WP_090114868.1">
    <property type="nucleotide sequence ID" value="NZ_FNAT01000011.1"/>
</dbReference>
<evidence type="ECO:0000256" key="7">
    <source>
        <dbReference type="RuleBase" id="RU362065"/>
    </source>
</evidence>
<dbReference type="Pfam" id="PF22638">
    <property type="entry name" value="FlgK_D1"/>
    <property type="match status" value="1"/>
</dbReference>
<dbReference type="PRINTS" id="PR01005">
    <property type="entry name" value="FLGHOOKAP1"/>
</dbReference>
<dbReference type="InterPro" id="IPR053927">
    <property type="entry name" value="FlgK_helical"/>
</dbReference>
<feature type="domain" description="Flagellar hook-associated protein FlgK helical" evidence="9">
    <location>
        <begin position="96"/>
        <end position="314"/>
    </location>
</feature>
<evidence type="ECO:0000256" key="4">
    <source>
        <dbReference type="ARBA" id="ARBA00016244"/>
    </source>
</evidence>
<keyword evidence="10" id="KW-0969">Cilium</keyword>
<comment type="subcellular location">
    <subcellularLocation>
        <location evidence="1 7">Bacterial flagellum</location>
    </subcellularLocation>
    <subcellularLocation>
        <location evidence="2 7">Secreted</location>
    </subcellularLocation>
</comment>
<evidence type="ECO:0000259" key="8">
    <source>
        <dbReference type="Pfam" id="PF06429"/>
    </source>
</evidence>
<gene>
    <name evidence="7" type="primary">flgK</name>
    <name evidence="10" type="ORF">SAMN04488567_0153</name>
</gene>
<evidence type="ECO:0000259" key="9">
    <source>
        <dbReference type="Pfam" id="PF22638"/>
    </source>
</evidence>
<protein>
    <recommendedName>
        <fullName evidence="4 7">Flagellar hook-associated protein 1</fullName>
        <shortName evidence="7">HAP1</shortName>
    </recommendedName>
</protein>
<reference evidence="11" key="1">
    <citation type="submission" date="2016-10" db="EMBL/GenBank/DDBJ databases">
        <authorList>
            <person name="Varghese N."/>
            <person name="Submissions S."/>
        </authorList>
    </citation>
    <scope>NUCLEOTIDE SEQUENCE [LARGE SCALE GENOMIC DNA]</scope>
    <source>
        <strain evidence="11">DSM 21424</strain>
    </source>
</reference>
<proteinExistence type="inferred from homology"/>
<feature type="domain" description="Flagellar basal-body/hook protein C-terminal" evidence="8">
    <location>
        <begin position="434"/>
        <end position="471"/>
    </location>
</feature>
<evidence type="ECO:0000313" key="10">
    <source>
        <dbReference type="EMBL" id="SDF34429.1"/>
    </source>
</evidence>
<dbReference type="GO" id="GO:0005198">
    <property type="term" value="F:structural molecule activity"/>
    <property type="evidence" value="ECO:0007669"/>
    <property type="project" value="UniProtKB-UniRule"/>
</dbReference>
<dbReference type="SUPFAM" id="SSF64518">
    <property type="entry name" value="Phase 1 flagellin"/>
    <property type="match status" value="1"/>
</dbReference>
<keyword evidence="10" id="KW-0966">Cell projection</keyword>
<dbReference type="OrthoDB" id="7181295at2"/>
<dbReference type="Proteomes" id="UP000198922">
    <property type="component" value="Unassembled WGS sequence"/>
</dbReference>
<sequence length="474" mass="49360">MSITGAFLNARSGLAAAEGWADIAATNIANANRTGYARRSAPLTQLPGGGVAMTGFQRASDAALEQAHRKEMARVATQHATASALEVYAATLGEIDSQTGIPGRIAQFQSALDTLAATPSDPALQEAAVRAADGVAASLRSASSTLQRSEEGLRQAVVEDVAEINARLAKVVELNQQIEGQQFGTERRAMFEDQLSESLDGLAELIDVRVQHDGAGRISVYTAAGAALVEDNTLYSLEFDTDATAARLSVNGVDITPGIEGARGSEEGALAGRLGFLARDLPRMELQLDELARGLVMGFEQADATVRGVAGQAGLFTDDGSAFNAMQVTGLAGRIAVNEVVTAEGGESWRIRDGIGAAGPGPASDGTQLLGFVAALTQTEEFDATAGLGTRRTIGDFAAGVVSAHQQLRNDALGRAEAFAAGRDAIQSSRQSVQGVNVDDELQQLMLIEQSYAANATVMKTLGEMLDTLLNAVR</sequence>
<dbReference type="NCBIfam" id="TIGR02492">
    <property type="entry name" value="flgK_ends"/>
    <property type="match status" value="1"/>
</dbReference>
<dbReference type="GO" id="GO:0009424">
    <property type="term" value="C:bacterial-type flagellum hook"/>
    <property type="evidence" value="ECO:0007669"/>
    <property type="project" value="UniProtKB-UniRule"/>
</dbReference>
<evidence type="ECO:0000256" key="2">
    <source>
        <dbReference type="ARBA" id="ARBA00004613"/>
    </source>
</evidence>
<evidence type="ECO:0000256" key="3">
    <source>
        <dbReference type="ARBA" id="ARBA00009677"/>
    </source>
</evidence>
<dbReference type="PANTHER" id="PTHR30033">
    <property type="entry name" value="FLAGELLAR HOOK-ASSOCIATED PROTEIN 1"/>
    <property type="match status" value="1"/>
</dbReference>
<dbReference type="EMBL" id="FNAT01000011">
    <property type="protein sequence ID" value="SDF34429.1"/>
    <property type="molecule type" value="Genomic_DNA"/>
</dbReference>
<name>A0A1G7KC35_9RHOB</name>
<evidence type="ECO:0000256" key="1">
    <source>
        <dbReference type="ARBA" id="ARBA00004365"/>
    </source>
</evidence>